<reference evidence="1" key="1">
    <citation type="submission" date="2020-05" db="EMBL/GenBank/DDBJ databases">
        <title>Mycena genomes resolve the evolution of fungal bioluminescence.</title>
        <authorList>
            <person name="Tsai I.J."/>
        </authorList>
    </citation>
    <scope>NUCLEOTIDE SEQUENCE</scope>
    <source>
        <strain evidence="1">160909Yilan</strain>
    </source>
</reference>
<dbReference type="AlphaFoldDB" id="A0A8H7CU83"/>
<organism evidence="1 2">
    <name type="scientific">Mycena sanguinolenta</name>
    <dbReference type="NCBI Taxonomy" id="230812"/>
    <lineage>
        <taxon>Eukaryota</taxon>
        <taxon>Fungi</taxon>
        <taxon>Dikarya</taxon>
        <taxon>Basidiomycota</taxon>
        <taxon>Agaricomycotina</taxon>
        <taxon>Agaricomycetes</taxon>
        <taxon>Agaricomycetidae</taxon>
        <taxon>Agaricales</taxon>
        <taxon>Marasmiineae</taxon>
        <taxon>Mycenaceae</taxon>
        <taxon>Mycena</taxon>
    </lineage>
</organism>
<evidence type="ECO:0000313" key="2">
    <source>
        <dbReference type="Proteomes" id="UP000623467"/>
    </source>
</evidence>
<protein>
    <submittedName>
        <fullName evidence="1">Hexose carrier protein</fullName>
    </submittedName>
</protein>
<proteinExistence type="predicted"/>
<gene>
    <name evidence="1" type="ORF">MSAN_01773700</name>
</gene>
<sequence>MSSWRFFFSCLPSEHNALIDPGEAPLVLGRICRHWREVVYSAPMLWSSIHIPSLDYSKTPANILSGFKRNIAAWLERSIPCPLSVSFLDQSFYEPVHGEHPLITQLLPLSRRLRHLELAGNAQFFLPLLRLGSEDLPLLKRLWIRSNRGHLALDCINAFQIPTLEDVTLRVSTSVDPPSFPFRWSQLRRLCLQCFSVWTDDGSEGGLDLRAALDVLRLCPSLVHCEIRVTKGSVSDPTSGVPPIILPHLETLVLNQYAFHNWILDVPKLRCLRVGNAWDLKASNLAPHGSLSADIDPHSLASPDGLGGILQAFPTISHLRLSSATGLVSQDHFALFGPPHDLCPKLTHFTAISPSETFSDAAVLAFIKARMAIPTPLQQFRVRFDRPREVDIMPELETFIADGLRVALEYPPPQWNFDAREGLPP</sequence>
<dbReference type="OrthoDB" id="3248197at2759"/>
<dbReference type="InterPro" id="IPR032675">
    <property type="entry name" value="LRR_dom_sf"/>
</dbReference>
<dbReference type="Proteomes" id="UP000623467">
    <property type="component" value="Unassembled WGS sequence"/>
</dbReference>
<evidence type="ECO:0000313" key="1">
    <source>
        <dbReference type="EMBL" id="KAF7348206.1"/>
    </source>
</evidence>
<keyword evidence="2" id="KW-1185">Reference proteome</keyword>
<accession>A0A8H7CU83</accession>
<dbReference type="Gene3D" id="3.80.10.10">
    <property type="entry name" value="Ribonuclease Inhibitor"/>
    <property type="match status" value="1"/>
</dbReference>
<dbReference type="EMBL" id="JACAZH010000017">
    <property type="protein sequence ID" value="KAF7348206.1"/>
    <property type="molecule type" value="Genomic_DNA"/>
</dbReference>
<dbReference type="SUPFAM" id="SSF52047">
    <property type="entry name" value="RNI-like"/>
    <property type="match status" value="1"/>
</dbReference>
<comment type="caution">
    <text evidence="1">The sequence shown here is derived from an EMBL/GenBank/DDBJ whole genome shotgun (WGS) entry which is preliminary data.</text>
</comment>
<name>A0A8H7CU83_9AGAR</name>